<dbReference type="RefSeq" id="WP_189010411.1">
    <property type="nucleotide sequence ID" value="NZ_BMHE01000006.1"/>
</dbReference>
<proteinExistence type="predicted"/>
<keyword evidence="4" id="KW-1185">Reference proteome</keyword>
<dbReference type="InterPro" id="IPR050490">
    <property type="entry name" value="Bact_solute-bd_prot1"/>
</dbReference>
<protein>
    <submittedName>
        <fullName evidence="3">Lipoprotein LipO</fullName>
    </submittedName>
</protein>
<organism evidence="3 4">
    <name type="scientific">Paenibacillus marchantiophytorum</name>
    <dbReference type="NCBI Taxonomy" id="1619310"/>
    <lineage>
        <taxon>Bacteria</taxon>
        <taxon>Bacillati</taxon>
        <taxon>Bacillota</taxon>
        <taxon>Bacilli</taxon>
        <taxon>Bacillales</taxon>
        <taxon>Paenibacillaceae</taxon>
        <taxon>Paenibacillus</taxon>
    </lineage>
</organism>
<evidence type="ECO:0000313" key="3">
    <source>
        <dbReference type="EMBL" id="GGI46565.1"/>
    </source>
</evidence>
<evidence type="ECO:0000256" key="1">
    <source>
        <dbReference type="SAM" id="MobiDB-lite"/>
    </source>
</evidence>
<accession>A0ABQ2BTR8</accession>
<dbReference type="Proteomes" id="UP000615455">
    <property type="component" value="Unassembled WGS sequence"/>
</dbReference>
<feature type="region of interest" description="Disordered" evidence="1">
    <location>
        <begin position="29"/>
        <end position="48"/>
    </location>
</feature>
<keyword evidence="3" id="KW-0449">Lipoprotein</keyword>
<feature type="signal peptide" evidence="2">
    <location>
        <begin position="1"/>
        <end position="22"/>
    </location>
</feature>
<comment type="caution">
    <text evidence="3">The sequence shown here is derived from an EMBL/GenBank/DDBJ whole genome shotgun (WGS) entry which is preliminary data.</text>
</comment>
<dbReference type="PANTHER" id="PTHR43649">
    <property type="entry name" value="ARABINOSE-BINDING PROTEIN-RELATED"/>
    <property type="match status" value="1"/>
</dbReference>
<dbReference type="PANTHER" id="PTHR43649:SF12">
    <property type="entry name" value="DIACETYLCHITOBIOSE BINDING PROTEIN DASA"/>
    <property type="match status" value="1"/>
</dbReference>
<dbReference type="SUPFAM" id="SSF53850">
    <property type="entry name" value="Periplasmic binding protein-like II"/>
    <property type="match status" value="1"/>
</dbReference>
<dbReference type="PROSITE" id="PS51257">
    <property type="entry name" value="PROKAR_LIPOPROTEIN"/>
    <property type="match status" value="1"/>
</dbReference>
<dbReference type="Gene3D" id="3.40.190.10">
    <property type="entry name" value="Periplasmic binding protein-like II"/>
    <property type="match status" value="2"/>
</dbReference>
<dbReference type="EMBL" id="BMHE01000006">
    <property type="protein sequence ID" value="GGI46565.1"/>
    <property type="molecule type" value="Genomic_DNA"/>
</dbReference>
<gene>
    <name evidence="3" type="primary">lipO</name>
    <name evidence="3" type="ORF">GCM10008018_17730</name>
</gene>
<name>A0ABQ2BTR8_9BACL</name>
<sequence length="579" mass="63903">MRKQKKMFSTILTCTVMITMLAACSKSTPDASTAPASNAPATAAPASSAPTAAVDQDALYFGKYDPPITITTVRRTVQGAKYKPGDSADENNWTRLLKEHGIIIKTLWSQDASEFVNKMNVSIATSDIPELIPQINSTQANTLIAADGILDMKPYLDKYLSPQAKQFLYSDPAMMSGLMKDGKQLLMPSGAAEIRQDAKSLYIRKDWLDKLKLPVPTTLEQFRQVSDAFTHQDPDGNGKDDTYGYGIAGKDNLILDWGGLGGFFEMYKVQPGPWYDGTLFFEKDPSGKAIWSGAKPAMRDALSTLQDMYKKGELAKDFGTVDAGGKLYQDIIGSKVGMFDGRPWMPNWPLPDLKSKVPTAEFIAVNFPSADGAPTKPYGYIPGNVYKAVSKNTKHPEAIVQMINLYVEKLFGKTAEPAKYNSIDVNDAGSQHWAAPFILEDLYVNSKNYTAISAAIKSKDASKLDALQKGYYDDILKYQADPKYIVGWSANQTYSGAENTIGKHYYEDLKESDITKNLWFSFPTSTMAAKAPTYKKMAEEAITKIIYGQLPITDWDKTVASWNKLGGDEILKEVQSQVK</sequence>
<keyword evidence="2" id="KW-0732">Signal</keyword>
<reference evidence="4" key="1">
    <citation type="journal article" date="2019" name="Int. J. Syst. Evol. Microbiol.">
        <title>The Global Catalogue of Microorganisms (GCM) 10K type strain sequencing project: providing services to taxonomists for standard genome sequencing and annotation.</title>
        <authorList>
            <consortium name="The Broad Institute Genomics Platform"/>
            <consortium name="The Broad Institute Genome Sequencing Center for Infectious Disease"/>
            <person name="Wu L."/>
            <person name="Ma J."/>
        </authorList>
    </citation>
    <scope>NUCLEOTIDE SEQUENCE [LARGE SCALE GENOMIC DNA]</scope>
    <source>
        <strain evidence="4">CGMCC 1.15043</strain>
    </source>
</reference>
<feature type="chain" id="PRO_5046376997" evidence="2">
    <location>
        <begin position="23"/>
        <end position="579"/>
    </location>
</feature>
<evidence type="ECO:0000313" key="4">
    <source>
        <dbReference type="Proteomes" id="UP000615455"/>
    </source>
</evidence>
<evidence type="ECO:0000256" key="2">
    <source>
        <dbReference type="SAM" id="SignalP"/>
    </source>
</evidence>